<feature type="transmembrane region" description="Helical" evidence="12">
    <location>
        <begin position="137"/>
        <end position="160"/>
    </location>
</feature>
<evidence type="ECO:0000256" key="5">
    <source>
        <dbReference type="ARBA" id="ARBA00022692"/>
    </source>
</evidence>
<dbReference type="InterPro" id="IPR008915">
    <property type="entry name" value="Peptidase_M50"/>
</dbReference>
<comment type="subcellular location">
    <subcellularLocation>
        <location evidence="2">Membrane</location>
        <topology evidence="2">Multi-pass membrane protein</topology>
    </subcellularLocation>
</comment>
<keyword evidence="10" id="KW-0482">Metalloprotease</keyword>
<evidence type="ECO:0000256" key="3">
    <source>
        <dbReference type="ARBA" id="ARBA00007931"/>
    </source>
</evidence>
<dbReference type="GO" id="GO:0046872">
    <property type="term" value="F:metal ion binding"/>
    <property type="evidence" value="ECO:0007669"/>
    <property type="project" value="UniProtKB-KW"/>
</dbReference>
<keyword evidence="7" id="KW-0378">Hydrolase</keyword>
<keyword evidence="11 12" id="KW-0472">Membrane</keyword>
<evidence type="ECO:0000256" key="1">
    <source>
        <dbReference type="ARBA" id="ARBA00001947"/>
    </source>
</evidence>
<dbReference type="GO" id="GO:0006508">
    <property type="term" value="P:proteolysis"/>
    <property type="evidence" value="ECO:0007669"/>
    <property type="project" value="UniProtKB-KW"/>
</dbReference>
<dbReference type="EMBL" id="FNHF01000007">
    <property type="protein sequence ID" value="SDM98736.1"/>
    <property type="molecule type" value="Genomic_DNA"/>
</dbReference>
<dbReference type="PANTHER" id="PTHR39188">
    <property type="entry name" value="MEMBRANE-ASSOCIATED ZINC METALLOPROTEASE M50B"/>
    <property type="match status" value="1"/>
</dbReference>
<dbReference type="GO" id="GO:0016020">
    <property type="term" value="C:membrane"/>
    <property type="evidence" value="ECO:0007669"/>
    <property type="project" value="UniProtKB-SubCell"/>
</dbReference>
<keyword evidence="4" id="KW-0645">Protease</keyword>
<evidence type="ECO:0000256" key="8">
    <source>
        <dbReference type="ARBA" id="ARBA00022833"/>
    </source>
</evidence>
<feature type="domain" description="Peptidase M50" evidence="13">
    <location>
        <begin position="27"/>
        <end position="96"/>
    </location>
</feature>
<keyword evidence="15" id="KW-1185">Reference proteome</keyword>
<evidence type="ECO:0000256" key="10">
    <source>
        <dbReference type="ARBA" id="ARBA00023049"/>
    </source>
</evidence>
<evidence type="ECO:0000313" key="14">
    <source>
        <dbReference type="EMBL" id="SDM98736.1"/>
    </source>
</evidence>
<dbReference type="GO" id="GO:0008237">
    <property type="term" value="F:metallopeptidase activity"/>
    <property type="evidence" value="ECO:0007669"/>
    <property type="project" value="UniProtKB-KW"/>
</dbReference>
<dbReference type="Proteomes" id="UP000182347">
    <property type="component" value="Unassembled WGS sequence"/>
</dbReference>
<protein>
    <submittedName>
        <fullName evidence="14">Stage IV sporulation protein FB</fullName>
    </submittedName>
</protein>
<comment type="similarity">
    <text evidence="3">Belongs to the peptidase M50B family.</text>
</comment>
<dbReference type="CDD" id="cd06161">
    <property type="entry name" value="S2P-M50_SpoIVFB"/>
    <property type="match status" value="1"/>
</dbReference>
<dbReference type="PANTHER" id="PTHR39188:SF3">
    <property type="entry name" value="STAGE IV SPORULATION PROTEIN FB"/>
    <property type="match status" value="1"/>
</dbReference>
<feature type="transmembrane region" description="Helical" evidence="12">
    <location>
        <begin position="12"/>
        <end position="36"/>
    </location>
</feature>
<comment type="cofactor">
    <cofactor evidence="1">
        <name>Zn(2+)</name>
        <dbReference type="ChEBI" id="CHEBI:29105"/>
    </cofactor>
</comment>
<keyword evidence="9 12" id="KW-1133">Transmembrane helix</keyword>
<evidence type="ECO:0000256" key="2">
    <source>
        <dbReference type="ARBA" id="ARBA00004141"/>
    </source>
</evidence>
<gene>
    <name evidence="14" type="ORF">SAMN05216244_3914</name>
</gene>
<dbReference type="AlphaFoldDB" id="A0A1G9XQP7"/>
<keyword evidence="5 12" id="KW-0812">Transmembrane</keyword>
<evidence type="ECO:0000256" key="7">
    <source>
        <dbReference type="ARBA" id="ARBA00022801"/>
    </source>
</evidence>
<dbReference type="STRING" id="482461.SAMN05216244_3914"/>
<evidence type="ECO:0000256" key="11">
    <source>
        <dbReference type="ARBA" id="ARBA00023136"/>
    </source>
</evidence>
<dbReference type="Pfam" id="PF02163">
    <property type="entry name" value="Peptidase_M50"/>
    <property type="match status" value="1"/>
</dbReference>
<evidence type="ECO:0000313" key="15">
    <source>
        <dbReference type="Proteomes" id="UP000182347"/>
    </source>
</evidence>
<keyword evidence="6" id="KW-0479">Metal-binding</keyword>
<name>A0A1G9XQP7_9BACI</name>
<sequence length="283" mass="33204">MVPQLHIHPILWLFALTAVLTGTLAEFLIIFFIVVVHELGHYFTAKWYGWRIRKINLWVFGGVMETEEHSSRPIREEAWIVVAGPLQHLWIYAMLFSFKEISVVPASIIEIGLLYNTTILLFNLLPIWPLDGGKMVFLFLSYFFPFKLAHTMTIVSSIAFSLFAAVSFILFFPFTLSAVMLTGFILWENRLEWKQRYYIFLRFLLKRYLTETPEKSKIRPVIVSPSTRLLHVFFQFKRGQTHHIYVKPAKRGSDWLEEQTCLHAYFKLKQHQISAGELLSRSK</sequence>
<organism evidence="14 15">
    <name type="scientific">Sediminibacillus halophilus</name>
    <dbReference type="NCBI Taxonomy" id="482461"/>
    <lineage>
        <taxon>Bacteria</taxon>
        <taxon>Bacillati</taxon>
        <taxon>Bacillota</taxon>
        <taxon>Bacilli</taxon>
        <taxon>Bacillales</taxon>
        <taxon>Bacillaceae</taxon>
        <taxon>Sediminibacillus</taxon>
    </lineage>
</organism>
<evidence type="ECO:0000256" key="6">
    <source>
        <dbReference type="ARBA" id="ARBA00022723"/>
    </source>
</evidence>
<feature type="transmembrane region" description="Helical" evidence="12">
    <location>
        <begin position="104"/>
        <end position="125"/>
    </location>
</feature>
<evidence type="ECO:0000256" key="12">
    <source>
        <dbReference type="SAM" id="Phobius"/>
    </source>
</evidence>
<reference evidence="15" key="1">
    <citation type="submission" date="2016-10" db="EMBL/GenBank/DDBJ databases">
        <authorList>
            <person name="Varghese N."/>
            <person name="Submissions S."/>
        </authorList>
    </citation>
    <scope>NUCLEOTIDE SEQUENCE [LARGE SCALE GENOMIC DNA]</scope>
    <source>
        <strain evidence="15">CGMCC 1.6199</strain>
    </source>
</reference>
<evidence type="ECO:0000256" key="9">
    <source>
        <dbReference type="ARBA" id="ARBA00022989"/>
    </source>
</evidence>
<proteinExistence type="inferred from homology"/>
<feature type="transmembrane region" description="Helical" evidence="12">
    <location>
        <begin position="166"/>
        <end position="187"/>
    </location>
</feature>
<accession>A0A1G9XQP7</accession>
<keyword evidence="8" id="KW-0862">Zinc</keyword>
<evidence type="ECO:0000256" key="4">
    <source>
        <dbReference type="ARBA" id="ARBA00022670"/>
    </source>
</evidence>
<evidence type="ECO:0000259" key="13">
    <source>
        <dbReference type="Pfam" id="PF02163"/>
    </source>
</evidence>